<dbReference type="Proteomes" id="UP000198917">
    <property type="component" value="Unassembled WGS sequence"/>
</dbReference>
<dbReference type="AlphaFoldDB" id="A0A7Z7FMG2"/>
<evidence type="ECO:0000313" key="2">
    <source>
        <dbReference type="Proteomes" id="UP000198917"/>
    </source>
</evidence>
<dbReference type="RefSeq" id="WP_143528059.1">
    <property type="nucleotide sequence ID" value="NZ_FNEW01000001.1"/>
</dbReference>
<dbReference type="GO" id="GO:0003676">
    <property type="term" value="F:nucleic acid binding"/>
    <property type="evidence" value="ECO:0007669"/>
    <property type="project" value="InterPro"/>
</dbReference>
<reference evidence="1 2" key="1">
    <citation type="submission" date="2016-10" db="EMBL/GenBank/DDBJ databases">
        <authorList>
            <person name="Varghese N."/>
            <person name="Submissions S."/>
        </authorList>
    </citation>
    <scope>NUCLEOTIDE SEQUENCE [LARGE SCALE GENOMIC DNA]</scope>
    <source>
        <strain evidence="1 2">PDC82</strain>
    </source>
</reference>
<name>A0A7Z7FMG2_9HYPH</name>
<protein>
    <recommendedName>
        <fullName evidence="3">VRR-NUC domain-containing protein</fullName>
    </recommendedName>
</protein>
<dbReference type="Gene3D" id="3.40.1350.10">
    <property type="match status" value="1"/>
</dbReference>
<organism evidence="1 2">
    <name type="scientific">Agrobacterium fabrum</name>
    <dbReference type="NCBI Taxonomy" id="1176649"/>
    <lineage>
        <taxon>Bacteria</taxon>
        <taxon>Pseudomonadati</taxon>
        <taxon>Pseudomonadota</taxon>
        <taxon>Alphaproteobacteria</taxon>
        <taxon>Hyphomicrobiales</taxon>
        <taxon>Rhizobiaceae</taxon>
        <taxon>Rhizobium/Agrobacterium group</taxon>
        <taxon>Agrobacterium</taxon>
        <taxon>Agrobacterium tumefaciens complex</taxon>
    </lineage>
</organism>
<dbReference type="InterPro" id="IPR011856">
    <property type="entry name" value="tRNA_endonuc-like_dom_sf"/>
</dbReference>
<accession>A0A7Z7FMG2</accession>
<dbReference type="EMBL" id="FNEW01000001">
    <property type="protein sequence ID" value="SDJ24423.1"/>
    <property type="molecule type" value="Genomic_DNA"/>
</dbReference>
<proteinExistence type="predicted"/>
<evidence type="ECO:0000313" key="1">
    <source>
        <dbReference type="EMBL" id="SDJ24423.1"/>
    </source>
</evidence>
<comment type="caution">
    <text evidence="1">The sequence shown here is derived from an EMBL/GenBank/DDBJ whole genome shotgun (WGS) entry which is preliminary data.</text>
</comment>
<gene>
    <name evidence="1" type="ORF">SAMN05428983_0797</name>
</gene>
<evidence type="ECO:0008006" key="3">
    <source>
        <dbReference type="Google" id="ProtNLM"/>
    </source>
</evidence>
<sequence>MKPLADFDFATRKIEKNEELDAVAWAENNSWIVRKIQYQGRVGCPDRLFAGYGKLFLIEMKKPAARKRKDGGLSPGQSGEIKRFAEVGVEINVFYTATEVIEFLRLHMPSKKPLKQVVSIGDLL</sequence>